<dbReference type="EMBL" id="AP014862">
    <property type="protein sequence ID" value="BAU75372.1"/>
    <property type="molecule type" value="Genomic_DNA"/>
</dbReference>
<dbReference type="PANTHER" id="PTHR36180">
    <property type="entry name" value="DNA-BINDING PROTEIN-RELATED-RELATED"/>
    <property type="match status" value="1"/>
</dbReference>
<dbReference type="Proteomes" id="UP000218554">
    <property type="component" value="Chromosome"/>
</dbReference>
<reference evidence="3" key="1">
    <citation type="submission" date="2015-05" db="EMBL/GenBank/DDBJ databases">
        <title>Draft genome sequencing of a biphenyl-degrading bacterium, Pseudomonas balearica KF707 (=NBRC110670).</title>
        <authorList>
            <person name="Kimura N."/>
            <person name="Hirose J."/>
            <person name="Watanabe T."/>
            <person name="Suenaga H."/>
            <person name="Fujihara H."/>
            <person name="Noguchi M."/>
            <person name="Hashimoto M."/>
            <person name="Shimodaira J."/>
            <person name="Tsuchikane K."/>
            <person name="Hosoyama A."/>
            <person name="Yamazoe A."/>
            <person name="Fujita N."/>
            <person name="Furukawa K."/>
        </authorList>
    </citation>
    <scope>NUCLEOTIDE SEQUENCE [LARGE SCALE GENOMIC DNA]</scope>
    <source>
        <strain evidence="3">DSM 10086 / NBRC 110670 / KF707</strain>
    </source>
</reference>
<feature type="domain" description="Bro-N" evidence="1">
    <location>
        <begin position="1"/>
        <end position="110"/>
    </location>
</feature>
<proteinExistence type="predicted"/>
<dbReference type="AlphaFoldDB" id="A0AAD1FGN1"/>
<dbReference type="SMART" id="SM01040">
    <property type="entry name" value="Bro-N"/>
    <property type="match status" value="1"/>
</dbReference>
<dbReference type="RefSeq" id="WP_003454881.1">
    <property type="nucleotide sequence ID" value="NZ_AJMR01000216.1"/>
</dbReference>
<evidence type="ECO:0000313" key="2">
    <source>
        <dbReference type="EMBL" id="BAU75372.1"/>
    </source>
</evidence>
<protein>
    <recommendedName>
        <fullName evidence="1">Bro-N domain-containing protein</fullName>
    </recommendedName>
</protein>
<evidence type="ECO:0000259" key="1">
    <source>
        <dbReference type="PROSITE" id="PS51750"/>
    </source>
</evidence>
<gene>
    <name evidence="2" type="ORF">KF707C_36840</name>
</gene>
<dbReference type="Pfam" id="PF02498">
    <property type="entry name" value="Bro-N"/>
    <property type="match status" value="1"/>
</dbReference>
<dbReference type="KEGG" id="pfuw:KF707C_36840"/>
<dbReference type="PANTHER" id="PTHR36180:SF2">
    <property type="entry name" value="BRO FAMILY PROTEIN"/>
    <property type="match status" value="1"/>
</dbReference>
<keyword evidence="3" id="KW-1185">Reference proteome</keyword>
<dbReference type="InterPro" id="IPR003497">
    <property type="entry name" value="BRO_N_domain"/>
</dbReference>
<accession>A0AAD1FGN1</accession>
<sequence>MSTHYYETRHFFRHGRLLRATLIGHEPWFAARDLARLLGISANVRLYEGLDPDQWRNGLIKCGRGMVSEELMLSESGCYDLMIRRFYHPENRNLRRWITQELIPSLRARQAA</sequence>
<organism evidence="2 3">
    <name type="scientific">Metapseudomonas furukawaii</name>
    <name type="common">Pseudomonas furukawaii</name>
    <dbReference type="NCBI Taxonomy" id="1149133"/>
    <lineage>
        <taxon>Bacteria</taxon>
        <taxon>Pseudomonadati</taxon>
        <taxon>Pseudomonadota</taxon>
        <taxon>Gammaproteobacteria</taxon>
        <taxon>Pseudomonadales</taxon>
        <taxon>Pseudomonadaceae</taxon>
        <taxon>Metapseudomonas</taxon>
    </lineage>
</organism>
<name>A0AAD1FGN1_METFU</name>
<reference evidence="2 3" key="2">
    <citation type="journal article" date="2017" name="Int. J. Syst. Evol. Microbiol.">
        <title>Pseudomonas furukawaii sp. nov., a polychlorinated biphenyl-degrading bacterium isolated from biphenyl-contaminated soil in Japan.</title>
        <authorList>
            <person name="Kimura N."/>
            <person name="Watanabe T."/>
            <person name="Suenaga H."/>
            <person name="Fujihara H."/>
            <person name="Futagami T."/>
            <person name="Goto M."/>
            <person name="Hanada S."/>
            <person name="Hirose J."/>
        </authorList>
    </citation>
    <scope>NUCLEOTIDE SEQUENCE [LARGE SCALE GENOMIC DNA]</scope>
    <source>
        <strain evidence="3">DSM 10086 / NBRC 110670 / KF707</strain>
    </source>
</reference>
<dbReference type="PROSITE" id="PS51750">
    <property type="entry name" value="BRO_N"/>
    <property type="match status" value="1"/>
</dbReference>
<evidence type="ECO:0000313" key="3">
    <source>
        <dbReference type="Proteomes" id="UP000218554"/>
    </source>
</evidence>